<keyword evidence="2" id="KW-1185">Reference proteome</keyword>
<proteinExistence type="predicted"/>
<gene>
    <name evidence="1" type="ORF">CSSPTR1EN2_LOCUS19961</name>
</gene>
<evidence type="ECO:0000313" key="2">
    <source>
        <dbReference type="Proteomes" id="UP001497512"/>
    </source>
</evidence>
<sequence length="97" mass="10569">MRINYDSTGVEDYVHHIGQTGRAGATGQAHTFFSEQDGKYAKELIKMLEGDDQKVSAELRDIARRCGGMYEGRGMVSHWGNGDFGDCSVSGRSSYGG</sequence>
<dbReference type="Gene3D" id="3.40.50.300">
    <property type="entry name" value="P-loop containing nucleotide triphosphate hydrolases"/>
    <property type="match status" value="1"/>
</dbReference>
<protein>
    <recommendedName>
        <fullName evidence="3">Helicase C-terminal domain-containing protein</fullName>
    </recommendedName>
</protein>
<accession>A0ABP0UTX9</accession>
<evidence type="ECO:0000313" key="1">
    <source>
        <dbReference type="EMBL" id="CAK9229894.1"/>
    </source>
</evidence>
<evidence type="ECO:0008006" key="3">
    <source>
        <dbReference type="Google" id="ProtNLM"/>
    </source>
</evidence>
<dbReference type="Proteomes" id="UP001497512">
    <property type="component" value="Chromosome 6"/>
</dbReference>
<name>A0ABP0UTX9_9BRYO</name>
<dbReference type="SUPFAM" id="SSF52540">
    <property type="entry name" value="P-loop containing nucleoside triphosphate hydrolases"/>
    <property type="match status" value="1"/>
</dbReference>
<organism evidence="1 2">
    <name type="scientific">Sphagnum troendelagicum</name>
    <dbReference type="NCBI Taxonomy" id="128251"/>
    <lineage>
        <taxon>Eukaryota</taxon>
        <taxon>Viridiplantae</taxon>
        <taxon>Streptophyta</taxon>
        <taxon>Embryophyta</taxon>
        <taxon>Bryophyta</taxon>
        <taxon>Sphagnophytina</taxon>
        <taxon>Sphagnopsida</taxon>
        <taxon>Sphagnales</taxon>
        <taxon>Sphagnaceae</taxon>
        <taxon>Sphagnum</taxon>
    </lineage>
</organism>
<dbReference type="EMBL" id="OZ019898">
    <property type="protein sequence ID" value="CAK9229894.1"/>
    <property type="molecule type" value="Genomic_DNA"/>
</dbReference>
<dbReference type="PANTHER" id="PTHR47958">
    <property type="entry name" value="ATP-DEPENDENT RNA HELICASE DBP3"/>
    <property type="match status" value="1"/>
</dbReference>
<reference evidence="1" key="1">
    <citation type="submission" date="2024-02" db="EMBL/GenBank/DDBJ databases">
        <authorList>
            <consortium name="ELIXIR-Norway"/>
            <consortium name="Elixir Norway"/>
        </authorList>
    </citation>
    <scope>NUCLEOTIDE SEQUENCE</scope>
</reference>
<dbReference type="InterPro" id="IPR027417">
    <property type="entry name" value="P-loop_NTPase"/>
</dbReference>